<feature type="domain" description="RNA polymerase sigma-70" evidence="5">
    <location>
        <begin position="78"/>
        <end position="91"/>
    </location>
</feature>
<keyword evidence="7" id="KW-1185">Reference proteome</keyword>
<evidence type="ECO:0000313" key="7">
    <source>
        <dbReference type="Proteomes" id="UP000223749"/>
    </source>
</evidence>
<dbReference type="PANTHER" id="PTHR30603:SF47">
    <property type="entry name" value="RNA POLYMERASE SIGMA FACTOR SIGD, CHLOROPLASTIC"/>
    <property type="match status" value="1"/>
</dbReference>
<dbReference type="InterPro" id="IPR036388">
    <property type="entry name" value="WH-like_DNA-bd_sf"/>
</dbReference>
<dbReference type="Gene3D" id="1.10.10.10">
    <property type="entry name" value="Winged helix-like DNA-binding domain superfamily/Winged helix DNA-binding domain"/>
    <property type="match status" value="2"/>
</dbReference>
<dbReference type="OrthoDB" id="9809557at2"/>
<dbReference type="InterPro" id="IPR013324">
    <property type="entry name" value="RNA_pol_sigma_r3/r4-like"/>
</dbReference>
<sequence>MRKLKITQSILNRDSGELSIYLNEINKIALLSMDEEARLIRDVRKSVAGARNRVVEANLRFVVSIAKTFQGRGLSMLDLISAGNIGLIHSVEKFDETHGFKLITYAVWWIRQNIWRCLQESNRVVRLPGNKILNLLKINQASSSFEQKNERLPTYWELSEEIGVSEEKITECILSSERTCSLDMVINEETGYTLMDTIADENVPPTDAALLLDSFHYNIEKVLKILPSRQQLILKMFYGIGQTERTLEDISIFLNRSKERIRQLRDDAILAIRAYLRDNPAFGF</sequence>
<dbReference type="Pfam" id="PF04539">
    <property type="entry name" value="Sigma70_r3"/>
    <property type="match status" value="1"/>
</dbReference>
<dbReference type="EMBL" id="CP024091">
    <property type="protein sequence ID" value="ATP55018.1"/>
    <property type="molecule type" value="Genomic_DNA"/>
</dbReference>
<evidence type="ECO:0000256" key="2">
    <source>
        <dbReference type="ARBA" id="ARBA00023082"/>
    </source>
</evidence>
<evidence type="ECO:0000256" key="3">
    <source>
        <dbReference type="ARBA" id="ARBA00023125"/>
    </source>
</evidence>
<dbReference type="PROSITE" id="PS00715">
    <property type="entry name" value="SIGMA70_1"/>
    <property type="match status" value="1"/>
</dbReference>
<dbReference type="GO" id="GO:0003677">
    <property type="term" value="F:DNA binding"/>
    <property type="evidence" value="ECO:0007669"/>
    <property type="project" value="UniProtKB-KW"/>
</dbReference>
<dbReference type="InterPro" id="IPR013325">
    <property type="entry name" value="RNA_pol_sigma_r2"/>
</dbReference>
<accession>A0A2D1U077</accession>
<proteinExistence type="predicted"/>
<protein>
    <submittedName>
        <fullName evidence="6">RNA polymerase subunit sigma</fullName>
    </submittedName>
</protein>
<keyword evidence="3" id="KW-0238">DNA-binding</keyword>
<dbReference type="Pfam" id="PF04545">
    <property type="entry name" value="Sigma70_r4"/>
    <property type="match status" value="1"/>
</dbReference>
<evidence type="ECO:0000313" key="6">
    <source>
        <dbReference type="EMBL" id="ATP55018.1"/>
    </source>
</evidence>
<dbReference type="InterPro" id="IPR050239">
    <property type="entry name" value="Sigma-70_RNA_pol_init_factors"/>
</dbReference>
<name>A0A2D1U077_9SPHI</name>
<keyword evidence="1" id="KW-0805">Transcription regulation</keyword>
<dbReference type="InterPro" id="IPR007627">
    <property type="entry name" value="RNA_pol_sigma70_r2"/>
</dbReference>
<dbReference type="Pfam" id="PF04542">
    <property type="entry name" value="Sigma70_r2"/>
    <property type="match status" value="1"/>
</dbReference>
<keyword evidence="2" id="KW-0731">Sigma factor</keyword>
<dbReference type="InterPro" id="IPR014284">
    <property type="entry name" value="RNA_pol_sigma-70_dom"/>
</dbReference>
<dbReference type="Gene3D" id="1.10.601.10">
    <property type="entry name" value="RNA Polymerase Primary Sigma Factor"/>
    <property type="match status" value="1"/>
</dbReference>
<dbReference type="KEGG" id="pgs:CPT03_00325"/>
<dbReference type="GO" id="GO:0016987">
    <property type="term" value="F:sigma factor activity"/>
    <property type="evidence" value="ECO:0007669"/>
    <property type="project" value="UniProtKB-KW"/>
</dbReference>
<dbReference type="InterPro" id="IPR000943">
    <property type="entry name" value="RNA_pol_sigma70"/>
</dbReference>
<keyword evidence="4" id="KW-0804">Transcription</keyword>
<reference evidence="6 7" key="1">
    <citation type="submission" date="2017-10" db="EMBL/GenBank/DDBJ databases">
        <title>Whole genome of Pedobacter ginsengisoli T01R-27 isolated from tomato rhizosphere.</title>
        <authorList>
            <person name="Weon H.-Y."/>
            <person name="Lee S.A."/>
            <person name="Sang M.K."/>
            <person name="Song J."/>
        </authorList>
    </citation>
    <scope>NUCLEOTIDE SEQUENCE [LARGE SCALE GENOMIC DNA]</scope>
    <source>
        <strain evidence="6 7">T01R-27</strain>
    </source>
</reference>
<gene>
    <name evidence="6" type="ORF">CPT03_00325</name>
</gene>
<evidence type="ECO:0000256" key="1">
    <source>
        <dbReference type="ARBA" id="ARBA00023015"/>
    </source>
</evidence>
<evidence type="ECO:0000259" key="5">
    <source>
        <dbReference type="PROSITE" id="PS00715"/>
    </source>
</evidence>
<evidence type="ECO:0000256" key="4">
    <source>
        <dbReference type="ARBA" id="ARBA00023163"/>
    </source>
</evidence>
<dbReference type="RefSeq" id="WP_099436973.1">
    <property type="nucleotide sequence ID" value="NZ_CP024091.1"/>
</dbReference>
<dbReference type="InterPro" id="IPR007630">
    <property type="entry name" value="RNA_pol_sigma70_r4"/>
</dbReference>
<dbReference type="PANTHER" id="PTHR30603">
    <property type="entry name" value="RNA POLYMERASE SIGMA FACTOR RPO"/>
    <property type="match status" value="1"/>
</dbReference>
<dbReference type="InterPro" id="IPR007624">
    <property type="entry name" value="RNA_pol_sigma70_r3"/>
</dbReference>
<dbReference type="AlphaFoldDB" id="A0A2D1U077"/>
<dbReference type="NCBIfam" id="TIGR02937">
    <property type="entry name" value="sigma70-ECF"/>
    <property type="match status" value="1"/>
</dbReference>
<dbReference type="GO" id="GO:0006352">
    <property type="term" value="P:DNA-templated transcription initiation"/>
    <property type="evidence" value="ECO:0007669"/>
    <property type="project" value="InterPro"/>
</dbReference>
<dbReference type="Proteomes" id="UP000223749">
    <property type="component" value="Chromosome"/>
</dbReference>
<organism evidence="6 7">
    <name type="scientific">Pedobacter ginsengisoli</name>
    <dbReference type="NCBI Taxonomy" id="363852"/>
    <lineage>
        <taxon>Bacteria</taxon>
        <taxon>Pseudomonadati</taxon>
        <taxon>Bacteroidota</taxon>
        <taxon>Sphingobacteriia</taxon>
        <taxon>Sphingobacteriales</taxon>
        <taxon>Sphingobacteriaceae</taxon>
        <taxon>Pedobacter</taxon>
    </lineage>
</organism>
<dbReference type="SUPFAM" id="SSF88659">
    <property type="entry name" value="Sigma3 and sigma4 domains of RNA polymerase sigma factors"/>
    <property type="match status" value="2"/>
</dbReference>
<dbReference type="PRINTS" id="PR00046">
    <property type="entry name" value="SIGMA70FCT"/>
</dbReference>
<dbReference type="SUPFAM" id="SSF88946">
    <property type="entry name" value="Sigma2 domain of RNA polymerase sigma factors"/>
    <property type="match status" value="1"/>
</dbReference>